<gene>
    <name evidence="4" type="ORF">ODALV1_LOCUS14055</name>
</gene>
<reference evidence="4 5" key="1">
    <citation type="submission" date="2024-08" db="EMBL/GenBank/DDBJ databases">
        <authorList>
            <person name="Cucini C."/>
            <person name="Frati F."/>
        </authorList>
    </citation>
    <scope>NUCLEOTIDE SEQUENCE [LARGE SCALE GENOMIC DNA]</scope>
</reference>
<feature type="compositionally biased region" description="Low complexity" evidence="1">
    <location>
        <begin position="900"/>
        <end position="996"/>
    </location>
</feature>
<evidence type="ECO:0000256" key="2">
    <source>
        <dbReference type="SAM" id="SignalP"/>
    </source>
</evidence>
<sequence length="1022" mass="110940">MANLLASVRLSLVVAITLLLCQEGKAIKINSDGGYELLIAFQENTPIPAIGVNRYVDNVKTSFSVFSNRLWVTTKSRFYVKSVDILLPSHWNADSTSSATTQSFQIADVRLSPNVTYPHAENPNICGKPGNFIELPDSFFNVTNSGPYGLHWKSLLHTWALYRWGVHAEHGYVGDSKFPYAQRDLHSQEWTVTGCSDEKIMGRFTDITNPDNSCESEGTLPNNCRFVPEASNQNATTSLMHFHWVESVTDFCDEHNHDKYAANKQNALCDHKSIWEVIRETPDYLAVTSQRNEVPNVVFNTVKHSATPLFYILLDRGLVQAPFSIANKVPRALATFITNNALSPTLAAIGAYPGPDNSPLNDLVEWSEIGANSDAFLEAIGSLRADGPLERDFSRALVAAADKIKQKNHPNGAVLLLIKYGADVANFRNYLPESEVINALNEGNIIFNTIELNFTTHTGYSNLANVARGTGGGYTVLNNVGEVETNINNVLSYVRRTLLTQYTELEREWKVLRKDILSGQSTIPVPVDIKGNLEIFVSSSNPTLSRSNFNVTGYNYTNSPTPSQLSFNYRKTLDWSEEGSKSTYKLDVPQAQLIGYDQINVQLSCTSGDCSSNVLARAEFTGETSRVQINVLTSLENGHADLSSGQPISIFTKITKNGLPVQDAIVTATVTETSSSRATSFRLNDDGEGTPDVVQLDGIYSAYFAPENDGSYKLSVNVEGDPTRSPATRRVKSVDESSFIRLLPIDQGDVGCGAGNCDAELIEGSFSQNVELAATFSVVQTSAYIPSPTKIISLFPVDRPDLNQLFLYWNAPFIPGRLQAVTSYEMRSAPTRELLVSDFDNQALVPIPPTFRPKPAPALETIQIARPASTTYYALRSIYRGRESTLSNVANYIVIVPTEPTTVPTGPTSPTDPTGPTTVPTGPTTVPTGPTTVPTGPTTVPTGPTTVPTGPTTVPTGPTTVPTGPTTVPTGPTTVPTIVPTGPTTTGPTDPTSTTPASSMNVKAASTIILSSFIILLFMNLY</sequence>
<feature type="chain" id="PRO_5045748467" description="Calcium-activated chloride channel N-terminal domain-containing protein" evidence="2">
    <location>
        <begin position="27"/>
        <end position="1022"/>
    </location>
</feature>
<evidence type="ECO:0000256" key="1">
    <source>
        <dbReference type="SAM" id="MobiDB-lite"/>
    </source>
</evidence>
<dbReference type="Pfam" id="PF08434">
    <property type="entry name" value="CLCA"/>
    <property type="match status" value="1"/>
</dbReference>
<evidence type="ECO:0000313" key="5">
    <source>
        <dbReference type="Proteomes" id="UP001642540"/>
    </source>
</evidence>
<keyword evidence="2" id="KW-0732">Signal</keyword>
<feature type="region of interest" description="Disordered" evidence="1">
    <location>
        <begin position="900"/>
        <end position="998"/>
    </location>
</feature>
<dbReference type="PRINTS" id="PR01217">
    <property type="entry name" value="PRICHEXTENSN"/>
</dbReference>
<dbReference type="EMBL" id="CAXLJM020000043">
    <property type="protein sequence ID" value="CAL8110213.1"/>
    <property type="molecule type" value="Genomic_DNA"/>
</dbReference>
<evidence type="ECO:0000259" key="3">
    <source>
        <dbReference type="Pfam" id="PF08434"/>
    </source>
</evidence>
<proteinExistence type="predicted"/>
<dbReference type="InterPro" id="IPR013642">
    <property type="entry name" value="CLCA_N"/>
</dbReference>
<accession>A0ABP1QQL8</accession>
<protein>
    <recommendedName>
        <fullName evidence="3">Calcium-activated chloride channel N-terminal domain-containing protein</fullName>
    </recommendedName>
</protein>
<feature type="domain" description="Calcium-activated chloride channel N-terminal" evidence="3">
    <location>
        <begin position="28"/>
        <end position="287"/>
    </location>
</feature>
<evidence type="ECO:0000313" key="4">
    <source>
        <dbReference type="EMBL" id="CAL8110213.1"/>
    </source>
</evidence>
<organism evidence="4 5">
    <name type="scientific">Orchesella dallaii</name>
    <dbReference type="NCBI Taxonomy" id="48710"/>
    <lineage>
        <taxon>Eukaryota</taxon>
        <taxon>Metazoa</taxon>
        <taxon>Ecdysozoa</taxon>
        <taxon>Arthropoda</taxon>
        <taxon>Hexapoda</taxon>
        <taxon>Collembola</taxon>
        <taxon>Entomobryomorpha</taxon>
        <taxon>Entomobryoidea</taxon>
        <taxon>Orchesellidae</taxon>
        <taxon>Orchesellinae</taxon>
        <taxon>Orchesella</taxon>
    </lineage>
</organism>
<feature type="signal peptide" evidence="2">
    <location>
        <begin position="1"/>
        <end position="26"/>
    </location>
</feature>
<comment type="caution">
    <text evidence="4">The sequence shown here is derived from an EMBL/GenBank/DDBJ whole genome shotgun (WGS) entry which is preliminary data.</text>
</comment>
<dbReference type="NCBIfam" id="NF041940">
    <property type="entry name" value="choice_anch_X"/>
    <property type="match status" value="1"/>
</dbReference>
<keyword evidence="5" id="KW-1185">Reference proteome</keyword>
<dbReference type="Proteomes" id="UP001642540">
    <property type="component" value="Unassembled WGS sequence"/>
</dbReference>
<name>A0ABP1QQL8_9HEXA</name>